<evidence type="ECO:0000256" key="3">
    <source>
        <dbReference type="ARBA" id="ARBA00022692"/>
    </source>
</evidence>
<evidence type="ECO:0000256" key="7">
    <source>
        <dbReference type="RuleBase" id="RU000688"/>
    </source>
</evidence>
<dbReference type="SUPFAM" id="SSF81321">
    <property type="entry name" value="Family A G protein-coupled receptor-like"/>
    <property type="match status" value="1"/>
</dbReference>
<reference evidence="11" key="1">
    <citation type="submission" date="2023-01" db="EMBL/GenBank/DDBJ databases">
        <title>Genome assembly of the deep-sea coral Lophelia pertusa.</title>
        <authorList>
            <person name="Herrera S."/>
            <person name="Cordes E."/>
        </authorList>
    </citation>
    <scope>NUCLEOTIDE SEQUENCE</scope>
    <source>
        <strain evidence="11">USNM1676648</strain>
        <tissue evidence="11">Polyp</tissue>
    </source>
</reference>
<evidence type="ECO:0000313" key="11">
    <source>
        <dbReference type="EMBL" id="KAJ7330617.1"/>
    </source>
</evidence>
<feature type="transmembrane region" description="Helical" evidence="9">
    <location>
        <begin position="41"/>
        <end position="63"/>
    </location>
</feature>
<feature type="compositionally biased region" description="Basic and acidic residues" evidence="8">
    <location>
        <begin position="398"/>
        <end position="413"/>
    </location>
</feature>
<sequence>MSNETDVLAAMTNTTPPGNHSNASREELIDILSTFQKVSLAVPYCVIEIVALALNFLTLFILYKREAQARKTNATVHGNPHMVRPYLRSYYFLRHLVFSDLLSCFVAIPFDALEIYRLEFRRSHEYCAVSKYVRFVAISTSFYILVVINFERFWSVTFPLRPLSRNKIVYMTRGAWLAAFLINIPSLFLYRSKVEDMYDNDQYFVKVCLAEPGLTGSIARAYLGVSFLIPAIATAVLSLITLYRILKIEKNSMERSQNNSERTQVDLYGIKAARSIAFLSFYITAGFWLCSSPAGFYYLIIAGMGRPEFPTSYLIGRSIVIIANSSAAVNPIITIMCFPQIKESAKKYLGLGAKESYSTTEAKTQAIPEDKNVELVAVKITSSLRRARYVLKKKEKTVKGDEGSNKASREPTRSEPTVMEEVVMTSVVPSAIVEQ</sequence>
<dbReference type="PANTHER" id="PTHR24241:SF76">
    <property type="entry name" value="NEUROPEPTIDE SIFAMIDE RECEPTOR"/>
    <property type="match status" value="1"/>
</dbReference>
<dbReference type="AlphaFoldDB" id="A0A9W9YE25"/>
<keyword evidence="6 7" id="KW-0675">Receptor</keyword>
<evidence type="ECO:0000256" key="1">
    <source>
        <dbReference type="ARBA" id="ARBA00004651"/>
    </source>
</evidence>
<name>A0A9W9YE25_9CNID</name>
<dbReference type="InterPro" id="IPR017452">
    <property type="entry name" value="GPCR_Rhodpsn_7TM"/>
</dbReference>
<feature type="transmembrane region" description="Helical" evidence="9">
    <location>
        <begin position="313"/>
        <end position="338"/>
    </location>
</feature>
<evidence type="ECO:0000256" key="8">
    <source>
        <dbReference type="SAM" id="MobiDB-lite"/>
    </source>
</evidence>
<feature type="transmembrane region" description="Helical" evidence="9">
    <location>
        <begin position="132"/>
        <end position="150"/>
    </location>
</feature>
<evidence type="ECO:0000256" key="5">
    <source>
        <dbReference type="ARBA" id="ARBA00023136"/>
    </source>
</evidence>
<dbReference type="EMBL" id="MU827792">
    <property type="protein sequence ID" value="KAJ7330617.1"/>
    <property type="molecule type" value="Genomic_DNA"/>
</dbReference>
<dbReference type="GO" id="GO:0032870">
    <property type="term" value="P:cellular response to hormone stimulus"/>
    <property type="evidence" value="ECO:0007669"/>
    <property type="project" value="TreeGrafter"/>
</dbReference>
<feature type="transmembrane region" description="Helical" evidence="9">
    <location>
        <begin position="170"/>
        <end position="190"/>
    </location>
</feature>
<evidence type="ECO:0000259" key="10">
    <source>
        <dbReference type="PROSITE" id="PS50262"/>
    </source>
</evidence>
<feature type="transmembrane region" description="Helical" evidence="9">
    <location>
        <begin position="276"/>
        <end position="301"/>
    </location>
</feature>
<dbReference type="Gene3D" id="1.20.1070.10">
    <property type="entry name" value="Rhodopsin 7-helix transmembrane proteins"/>
    <property type="match status" value="1"/>
</dbReference>
<feature type="domain" description="G-protein coupled receptors family 1 profile" evidence="10">
    <location>
        <begin position="54"/>
        <end position="334"/>
    </location>
</feature>
<evidence type="ECO:0000256" key="4">
    <source>
        <dbReference type="ARBA" id="ARBA00022989"/>
    </source>
</evidence>
<dbReference type="GO" id="GO:0042277">
    <property type="term" value="F:peptide binding"/>
    <property type="evidence" value="ECO:0007669"/>
    <property type="project" value="TreeGrafter"/>
</dbReference>
<dbReference type="GO" id="GO:0004930">
    <property type="term" value="F:G protein-coupled receptor activity"/>
    <property type="evidence" value="ECO:0007669"/>
    <property type="project" value="UniProtKB-KW"/>
</dbReference>
<dbReference type="PANTHER" id="PTHR24241">
    <property type="entry name" value="NEUROPEPTIDE RECEPTOR-RELATED G-PROTEIN COUPLED RECEPTOR"/>
    <property type="match status" value="1"/>
</dbReference>
<keyword evidence="2" id="KW-1003">Cell membrane</keyword>
<feature type="transmembrane region" description="Helical" evidence="9">
    <location>
        <begin position="91"/>
        <end position="112"/>
    </location>
</feature>
<keyword evidence="7" id="KW-0297">G-protein coupled receptor</keyword>
<feature type="transmembrane region" description="Helical" evidence="9">
    <location>
        <begin position="221"/>
        <end position="246"/>
    </location>
</feature>
<comment type="subcellular location">
    <subcellularLocation>
        <location evidence="1">Cell membrane</location>
        <topology evidence="1">Multi-pass membrane protein</topology>
    </subcellularLocation>
</comment>
<dbReference type="GO" id="GO:0005886">
    <property type="term" value="C:plasma membrane"/>
    <property type="evidence" value="ECO:0007669"/>
    <property type="project" value="UniProtKB-SubCell"/>
</dbReference>
<feature type="region of interest" description="Disordered" evidence="8">
    <location>
        <begin position="398"/>
        <end position="418"/>
    </location>
</feature>
<keyword evidence="12" id="KW-1185">Reference proteome</keyword>
<evidence type="ECO:0000256" key="9">
    <source>
        <dbReference type="SAM" id="Phobius"/>
    </source>
</evidence>
<feature type="region of interest" description="Disordered" evidence="8">
    <location>
        <begin position="1"/>
        <end position="22"/>
    </location>
</feature>
<dbReference type="OrthoDB" id="6504484at2759"/>
<evidence type="ECO:0000313" key="12">
    <source>
        <dbReference type="Proteomes" id="UP001163046"/>
    </source>
</evidence>
<comment type="caution">
    <text evidence="11">The sequence shown here is derived from an EMBL/GenBank/DDBJ whole genome shotgun (WGS) entry which is preliminary data.</text>
</comment>
<keyword evidence="3 7" id="KW-0812">Transmembrane</keyword>
<dbReference type="Pfam" id="PF00001">
    <property type="entry name" value="7tm_1"/>
    <property type="match status" value="1"/>
</dbReference>
<comment type="similarity">
    <text evidence="7">Belongs to the G-protein coupled receptor 1 family.</text>
</comment>
<protein>
    <submittedName>
        <fullName evidence="11">Substance-K receptor</fullName>
    </submittedName>
</protein>
<dbReference type="Proteomes" id="UP001163046">
    <property type="component" value="Unassembled WGS sequence"/>
</dbReference>
<dbReference type="CDD" id="cd00637">
    <property type="entry name" value="7tm_classA_rhodopsin-like"/>
    <property type="match status" value="1"/>
</dbReference>
<organism evidence="11 12">
    <name type="scientific">Desmophyllum pertusum</name>
    <dbReference type="NCBI Taxonomy" id="174260"/>
    <lineage>
        <taxon>Eukaryota</taxon>
        <taxon>Metazoa</taxon>
        <taxon>Cnidaria</taxon>
        <taxon>Anthozoa</taxon>
        <taxon>Hexacorallia</taxon>
        <taxon>Scleractinia</taxon>
        <taxon>Caryophylliina</taxon>
        <taxon>Caryophylliidae</taxon>
        <taxon>Desmophyllum</taxon>
    </lineage>
</organism>
<keyword evidence="7" id="KW-0807">Transducer</keyword>
<evidence type="ECO:0000256" key="6">
    <source>
        <dbReference type="ARBA" id="ARBA00023170"/>
    </source>
</evidence>
<dbReference type="PRINTS" id="PR00237">
    <property type="entry name" value="GPCRRHODOPSN"/>
</dbReference>
<dbReference type="PROSITE" id="PS00237">
    <property type="entry name" value="G_PROTEIN_RECEP_F1_1"/>
    <property type="match status" value="1"/>
</dbReference>
<keyword evidence="4 9" id="KW-1133">Transmembrane helix</keyword>
<gene>
    <name evidence="11" type="primary">TACR2_3</name>
    <name evidence="11" type="ORF">OS493_022232</name>
</gene>
<dbReference type="PROSITE" id="PS50262">
    <property type="entry name" value="G_PROTEIN_RECEP_F1_2"/>
    <property type="match status" value="1"/>
</dbReference>
<proteinExistence type="inferred from homology"/>
<keyword evidence="5 9" id="KW-0472">Membrane</keyword>
<dbReference type="InterPro" id="IPR000276">
    <property type="entry name" value="GPCR_Rhodpsn"/>
</dbReference>
<accession>A0A9W9YE25</accession>
<evidence type="ECO:0000256" key="2">
    <source>
        <dbReference type="ARBA" id="ARBA00022475"/>
    </source>
</evidence>